<evidence type="ECO:0000313" key="3">
    <source>
        <dbReference type="Proteomes" id="UP000829685"/>
    </source>
</evidence>
<evidence type="ECO:0000256" key="1">
    <source>
        <dbReference type="SAM" id="SignalP"/>
    </source>
</evidence>
<proteinExistence type="predicted"/>
<dbReference type="AlphaFoldDB" id="A0A9P9WML5"/>
<gene>
    <name evidence="2" type="ORF">JX265_006156</name>
</gene>
<evidence type="ECO:0000313" key="2">
    <source>
        <dbReference type="EMBL" id="KAI1871116.1"/>
    </source>
</evidence>
<keyword evidence="3" id="KW-1185">Reference proteome</keyword>
<comment type="caution">
    <text evidence="2">The sequence shown here is derived from an EMBL/GenBank/DDBJ whole genome shotgun (WGS) entry which is preliminary data.</text>
</comment>
<evidence type="ECO:0008006" key="4">
    <source>
        <dbReference type="Google" id="ProtNLM"/>
    </source>
</evidence>
<dbReference type="EMBL" id="JAFIMR010000013">
    <property type="protein sequence ID" value="KAI1871116.1"/>
    <property type="molecule type" value="Genomic_DNA"/>
</dbReference>
<reference evidence="2" key="1">
    <citation type="submission" date="2021-03" db="EMBL/GenBank/DDBJ databases">
        <title>Revisited historic fungal species revealed as producer of novel bioactive compounds through whole genome sequencing and comparative genomics.</title>
        <authorList>
            <person name="Vignolle G.A."/>
            <person name="Hochenegger N."/>
            <person name="Mach R.L."/>
            <person name="Mach-Aigner A.R."/>
            <person name="Javad Rahimi M."/>
            <person name="Salim K.A."/>
            <person name="Chan C.M."/>
            <person name="Lim L.B.L."/>
            <person name="Cai F."/>
            <person name="Druzhinina I.S."/>
            <person name="U'Ren J.M."/>
            <person name="Derntl C."/>
        </authorList>
    </citation>
    <scope>NUCLEOTIDE SEQUENCE</scope>
    <source>
        <strain evidence="2">TUCIM 5799</strain>
    </source>
</reference>
<accession>A0A9P9WML5</accession>
<organism evidence="2 3">
    <name type="scientific">Neoarthrinium moseri</name>
    <dbReference type="NCBI Taxonomy" id="1658444"/>
    <lineage>
        <taxon>Eukaryota</taxon>
        <taxon>Fungi</taxon>
        <taxon>Dikarya</taxon>
        <taxon>Ascomycota</taxon>
        <taxon>Pezizomycotina</taxon>
        <taxon>Sordariomycetes</taxon>
        <taxon>Xylariomycetidae</taxon>
        <taxon>Amphisphaeriales</taxon>
        <taxon>Apiosporaceae</taxon>
        <taxon>Neoarthrinium</taxon>
    </lineage>
</organism>
<feature type="chain" id="PRO_5040328010" description="Hydrophobin" evidence="1">
    <location>
        <begin position="20"/>
        <end position="137"/>
    </location>
</feature>
<keyword evidence="1" id="KW-0732">Signal</keyword>
<sequence>MQFSTPLALLAPFLPTLLAAPNPYPAPAPDEAFDFDDIGDAFKDAFSDENKGQLLSQLEDIGDDVKEAASGAWGKKVDDCLVVQCAAALGPTVVTCVTSELISPLPCIAGVLTTISDSPSECDGCPQAVAKAVKNED</sequence>
<dbReference type="Proteomes" id="UP000829685">
    <property type="component" value="Unassembled WGS sequence"/>
</dbReference>
<protein>
    <recommendedName>
        <fullName evidence="4">Hydrophobin</fullName>
    </recommendedName>
</protein>
<name>A0A9P9WML5_9PEZI</name>
<feature type="signal peptide" evidence="1">
    <location>
        <begin position="1"/>
        <end position="19"/>
    </location>
</feature>